<keyword evidence="3 6" id="KW-0285">Flavoprotein</keyword>
<evidence type="ECO:0000256" key="6">
    <source>
        <dbReference type="RuleBase" id="RU362125"/>
    </source>
</evidence>
<dbReference type="EMBL" id="WTYW01000006">
    <property type="protein sequence ID" value="MXO87050.1"/>
    <property type="molecule type" value="Genomic_DNA"/>
</dbReference>
<keyword evidence="4 6" id="KW-0274">FAD</keyword>
<feature type="domain" description="Acyl-CoA dehydrogenase/oxidase C-terminal" evidence="7">
    <location>
        <begin position="240"/>
        <end position="397"/>
    </location>
</feature>
<dbReference type="InterPro" id="IPR036250">
    <property type="entry name" value="AcylCo_DH-like_C"/>
</dbReference>
<dbReference type="RefSeq" id="WP_160685267.1">
    <property type="nucleotide sequence ID" value="NZ_WTYW01000006.1"/>
</dbReference>
<comment type="caution">
    <text evidence="10">The sequence shown here is derived from an EMBL/GenBank/DDBJ whole genome shotgun (WGS) entry which is preliminary data.</text>
</comment>
<accession>A0A844ZJ67</accession>
<organism evidence="10 11">
    <name type="scientific">Parapontixanthobacter aurantiacus</name>
    <dbReference type="NCBI Taxonomy" id="1463599"/>
    <lineage>
        <taxon>Bacteria</taxon>
        <taxon>Pseudomonadati</taxon>
        <taxon>Pseudomonadota</taxon>
        <taxon>Alphaproteobacteria</taxon>
        <taxon>Sphingomonadales</taxon>
        <taxon>Erythrobacteraceae</taxon>
        <taxon>Parapontixanthobacter</taxon>
    </lineage>
</organism>
<comment type="cofactor">
    <cofactor evidence="1 6">
        <name>FAD</name>
        <dbReference type="ChEBI" id="CHEBI:57692"/>
    </cofactor>
</comment>
<evidence type="ECO:0000259" key="8">
    <source>
        <dbReference type="Pfam" id="PF02770"/>
    </source>
</evidence>
<evidence type="ECO:0000256" key="4">
    <source>
        <dbReference type="ARBA" id="ARBA00022827"/>
    </source>
</evidence>
<feature type="domain" description="Acyl-CoA oxidase/dehydrogenase middle" evidence="8">
    <location>
        <begin position="135"/>
        <end position="228"/>
    </location>
</feature>
<protein>
    <submittedName>
        <fullName evidence="10">Acyl-CoA dehydrogenase</fullName>
    </submittedName>
</protein>
<dbReference type="InterPro" id="IPR037069">
    <property type="entry name" value="AcylCoA_DH/ox_N_sf"/>
</dbReference>
<dbReference type="GO" id="GO:0005886">
    <property type="term" value="C:plasma membrane"/>
    <property type="evidence" value="ECO:0007669"/>
    <property type="project" value="TreeGrafter"/>
</dbReference>
<evidence type="ECO:0000259" key="7">
    <source>
        <dbReference type="Pfam" id="PF00441"/>
    </source>
</evidence>
<dbReference type="OrthoDB" id="9780544at2"/>
<evidence type="ECO:0000259" key="9">
    <source>
        <dbReference type="Pfam" id="PF02771"/>
    </source>
</evidence>
<dbReference type="InterPro" id="IPR006091">
    <property type="entry name" value="Acyl-CoA_Oxase/DH_mid-dom"/>
</dbReference>
<feature type="domain" description="Acyl-CoA dehydrogenase/oxidase N-terminal" evidence="9">
    <location>
        <begin position="11"/>
        <end position="131"/>
    </location>
</feature>
<dbReference type="InterPro" id="IPR009100">
    <property type="entry name" value="AcylCoA_DH/oxidase_NM_dom_sf"/>
</dbReference>
<keyword evidence="11" id="KW-1185">Reference proteome</keyword>
<keyword evidence="5 6" id="KW-0560">Oxidoreductase</keyword>
<name>A0A844ZJ67_9SPHN</name>
<proteinExistence type="inferred from homology"/>
<dbReference type="PANTHER" id="PTHR43292">
    <property type="entry name" value="ACYL-COA DEHYDROGENASE"/>
    <property type="match status" value="1"/>
</dbReference>
<evidence type="ECO:0000256" key="1">
    <source>
        <dbReference type="ARBA" id="ARBA00001974"/>
    </source>
</evidence>
<evidence type="ECO:0000313" key="11">
    <source>
        <dbReference type="Proteomes" id="UP000433104"/>
    </source>
</evidence>
<dbReference type="Pfam" id="PF02770">
    <property type="entry name" value="Acyl-CoA_dh_M"/>
    <property type="match status" value="1"/>
</dbReference>
<dbReference type="Pfam" id="PF00441">
    <property type="entry name" value="Acyl-CoA_dh_1"/>
    <property type="match status" value="1"/>
</dbReference>
<dbReference type="SUPFAM" id="SSF56645">
    <property type="entry name" value="Acyl-CoA dehydrogenase NM domain-like"/>
    <property type="match status" value="1"/>
</dbReference>
<evidence type="ECO:0000256" key="2">
    <source>
        <dbReference type="ARBA" id="ARBA00009347"/>
    </source>
</evidence>
<reference evidence="10 11" key="1">
    <citation type="submission" date="2019-12" db="EMBL/GenBank/DDBJ databases">
        <title>Genomic-based taxomic classification of the family Erythrobacteraceae.</title>
        <authorList>
            <person name="Xu L."/>
        </authorList>
    </citation>
    <scope>NUCLEOTIDE SEQUENCE [LARGE SCALE GENOMIC DNA]</scope>
    <source>
        <strain evidence="10 11">MCCC 1A09962</strain>
    </source>
</reference>
<dbReference type="Gene3D" id="1.20.140.10">
    <property type="entry name" value="Butyryl-CoA Dehydrogenase, subunit A, domain 3"/>
    <property type="match status" value="1"/>
</dbReference>
<evidence type="ECO:0000313" key="10">
    <source>
        <dbReference type="EMBL" id="MXO87050.1"/>
    </source>
</evidence>
<sequence>MATQPEIDTHSEEEAFREEVRQFLATHFPPELKGEGNPGAGIEGDLDETEAQKKWRLAMGERGWGTPTWPKEYGGGGLTRKQAAILNEELAKAGAYNPIGGMGVMMFGPTLLEFGSEEQKHEHIPPICKGEVRWCQGYSEPNAGSDLANLQTMAEDKGDHYLVNGQKTWTSGGQWADKCFCLVRTDRSDKHKGISFLLIDMDVPGVEVKPIQMISGMSPFCETFFTDVKVPKENLVGEEGQGWTIGKRLLQHERTNLSGGGSMARLMGASLSDIAKKYIGTDSEGRLADPVMRDRIADFEIRWNAFLLTARRAAEESKAQGGVSEISSVLKKVGTKLGQERAEMAIEIMGLQGLGWEGEGFTDSELRGVRAWLFGKATTIYGGSTEIQNNIIAKRVLGMLDHQ</sequence>
<dbReference type="GO" id="GO:0016627">
    <property type="term" value="F:oxidoreductase activity, acting on the CH-CH group of donors"/>
    <property type="evidence" value="ECO:0007669"/>
    <property type="project" value="InterPro"/>
</dbReference>
<dbReference type="GO" id="GO:0050660">
    <property type="term" value="F:flavin adenine dinucleotide binding"/>
    <property type="evidence" value="ECO:0007669"/>
    <property type="project" value="InterPro"/>
</dbReference>
<dbReference type="Gene3D" id="2.40.110.10">
    <property type="entry name" value="Butyryl-CoA Dehydrogenase, subunit A, domain 2"/>
    <property type="match status" value="1"/>
</dbReference>
<dbReference type="Proteomes" id="UP000433104">
    <property type="component" value="Unassembled WGS sequence"/>
</dbReference>
<dbReference type="InterPro" id="IPR009075">
    <property type="entry name" value="AcylCo_DH/oxidase_C"/>
</dbReference>
<dbReference type="Gene3D" id="1.10.540.10">
    <property type="entry name" value="Acyl-CoA dehydrogenase/oxidase, N-terminal domain"/>
    <property type="match status" value="1"/>
</dbReference>
<dbReference type="PANTHER" id="PTHR43292:SF3">
    <property type="entry name" value="ACYL-COA DEHYDROGENASE FADE29"/>
    <property type="match status" value="1"/>
</dbReference>
<dbReference type="InterPro" id="IPR052161">
    <property type="entry name" value="Mycobact_Acyl-CoA_DH"/>
</dbReference>
<dbReference type="InterPro" id="IPR013786">
    <property type="entry name" value="AcylCoA_DH/ox_N"/>
</dbReference>
<evidence type="ECO:0000256" key="5">
    <source>
        <dbReference type="ARBA" id="ARBA00023002"/>
    </source>
</evidence>
<gene>
    <name evidence="10" type="ORF">GRI38_13530</name>
</gene>
<dbReference type="SUPFAM" id="SSF47203">
    <property type="entry name" value="Acyl-CoA dehydrogenase C-terminal domain-like"/>
    <property type="match status" value="1"/>
</dbReference>
<dbReference type="Pfam" id="PF02771">
    <property type="entry name" value="Acyl-CoA_dh_N"/>
    <property type="match status" value="1"/>
</dbReference>
<dbReference type="InterPro" id="IPR046373">
    <property type="entry name" value="Acyl-CoA_Oxase/DH_mid-dom_sf"/>
</dbReference>
<comment type="similarity">
    <text evidence="2 6">Belongs to the acyl-CoA dehydrogenase family.</text>
</comment>
<evidence type="ECO:0000256" key="3">
    <source>
        <dbReference type="ARBA" id="ARBA00022630"/>
    </source>
</evidence>
<dbReference type="FunFam" id="2.40.110.10:FF:000011">
    <property type="entry name" value="Acyl-CoA dehydrogenase FadE34"/>
    <property type="match status" value="1"/>
</dbReference>
<dbReference type="AlphaFoldDB" id="A0A844ZJ67"/>